<organism evidence="2">
    <name type="scientific">Histiona aroides</name>
    <name type="common">Flagellate</name>
    <dbReference type="NCBI Taxonomy" id="392300"/>
    <lineage>
        <taxon>Eukaryota</taxon>
        <taxon>Discoba</taxon>
        <taxon>Jakobida</taxon>
        <taxon>Histionina</taxon>
        <taxon>Histionidae</taxon>
        <taxon>Histiona</taxon>
    </lineage>
</organism>
<reference evidence="2" key="3">
    <citation type="journal article" date="2013" name="Genome Biol. Evol.">
        <title>Strikingly bacteria-like and gene-rich mitochondrial genomes throughout jakobid protists.</title>
        <authorList>
            <person name="Burger G."/>
            <person name="Gray M.W."/>
            <person name="Forget L."/>
            <person name="Lang B.F."/>
        </authorList>
    </citation>
    <scope>NUCLEOTIDE SEQUENCE</scope>
    <source>
        <strain evidence="2">ATCC 50634</strain>
    </source>
</reference>
<feature type="transmembrane region" description="Helical" evidence="1">
    <location>
        <begin position="65"/>
        <end position="85"/>
    </location>
</feature>
<feature type="transmembrane region" description="Helical" evidence="1">
    <location>
        <begin position="277"/>
        <end position="298"/>
    </location>
</feature>
<evidence type="ECO:0000313" key="2">
    <source>
        <dbReference type="EMBL" id="AGH24058.1"/>
    </source>
</evidence>
<reference evidence="2" key="2">
    <citation type="journal article" date="2006" name="RNA">
        <title>Hybrid E. coli--Mitochondrial ribonuclease P RNAs are catalytically active.</title>
        <authorList>
            <person name="Seif E."/>
            <person name="Cadieux A."/>
            <person name="Lang B.F."/>
        </authorList>
    </citation>
    <scope>NUCLEOTIDE SEQUENCE</scope>
    <source>
        <strain evidence="2">ATCC 50634</strain>
    </source>
</reference>
<feature type="transmembrane region" description="Helical" evidence="1">
    <location>
        <begin position="318"/>
        <end position="338"/>
    </location>
</feature>
<name>M4QKR5_HISAR</name>
<sequence>MIYTIRNIAVRLVITATVLTIYIMLLNTPVIEAELPVSVPDELTYLQISNIMNGTRRYSVLGLNIAPTMTVMLLMRILPMLVGLFSNKAVIQYNTDKYLSYQGNKMFLYIAIASVIEGLLYIHFIVKKSSFFTINMLLSDAAYYAFYLFVIVIGSFIVYALTNIINLYGVGKGIYCITVVNFLLAIYNILDSYAHNLSMLTILLVIMQCMACLYTFYIFDTYVFKIKAPIIFDKRTNEIIYNRSCEYAIYLSTATGILPLIYTHIFMGLYVNNISSIFDILICYITQYLILFLFYILLNRLFRTTEKHTKTVRQNKVVFANLKGISLIFTYLVPFLQVVNYYRFFTTCVIMFFSQWSIVLTLILGELGFSICNNTISIYSLYYINTLFMFMFLLTVRLLLLIYYTTDLCILKMYFDRNR</sequence>
<gene>
    <name evidence="2" type="primary">secY</name>
</gene>
<dbReference type="EMBL" id="KC353353">
    <property type="protein sequence ID" value="AGH24058.1"/>
    <property type="molecule type" value="Genomic_DNA"/>
</dbReference>
<dbReference type="PRINTS" id="PR00303">
    <property type="entry name" value="SECYTRNLCASE"/>
</dbReference>
<feature type="transmembrane region" description="Helical" evidence="1">
    <location>
        <begin position="141"/>
        <end position="161"/>
    </location>
</feature>
<keyword evidence="2" id="KW-0496">Mitochondrion</keyword>
<protein>
    <submittedName>
        <fullName evidence="2">SecY-type transporter protein</fullName>
    </submittedName>
</protein>
<geneLocation type="mitochondrion" evidence="2"/>
<feature type="transmembrane region" description="Helical" evidence="1">
    <location>
        <begin position="12"/>
        <end position="31"/>
    </location>
</feature>
<keyword evidence="1" id="KW-0472">Membrane</keyword>
<dbReference type="InterPro" id="IPR023201">
    <property type="entry name" value="SecY_dom_sf"/>
</dbReference>
<dbReference type="RefSeq" id="YP_007890564.1">
    <property type="nucleotide sequence ID" value="NC_021125.1"/>
</dbReference>
<feature type="transmembrane region" description="Helical" evidence="1">
    <location>
        <begin position="173"/>
        <end position="190"/>
    </location>
</feature>
<proteinExistence type="predicted"/>
<feature type="transmembrane region" description="Helical" evidence="1">
    <location>
        <begin position="202"/>
        <end position="226"/>
    </location>
</feature>
<dbReference type="Gene3D" id="1.10.3370.10">
    <property type="entry name" value="SecY subunit domain"/>
    <property type="match status" value="1"/>
</dbReference>
<feature type="transmembrane region" description="Helical" evidence="1">
    <location>
        <begin position="247"/>
        <end position="271"/>
    </location>
</feature>
<feature type="transmembrane region" description="Helical" evidence="1">
    <location>
        <begin position="344"/>
        <end position="369"/>
    </location>
</feature>
<dbReference type="GeneID" id="16029460"/>
<dbReference type="AlphaFoldDB" id="M4QKR5"/>
<feature type="transmembrane region" description="Helical" evidence="1">
    <location>
        <begin position="381"/>
        <end position="404"/>
    </location>
</feature>
<evidence type="ECO:0000256" key="1">
    <source>
        <dbReference type="SAM" id="Phobius"/>
    </source>
</evidence>
<keyword evidence="1" id="KW-0812">Transmembrane</keyword>
<reference evidence="2" key="1">
    <citation type="journal article" date="2004" name="RNA">
        <title>Mitochondrial 3' tRNA editing in the jakobid Seculamonas ecuadoriensis: a novel mechanism and implications for tRNA processing.</title>
        <authorList>
            <person name="Leigh J."/>
            <person name="Lang B.F."/>
        </authorList>
    </citation>
    <scope>NUCLEOTIDE SEQUENCE</scope>
    <source>
        <strain evidence="2">ATCC 50634</strain>
    </source>
</reference>
<dbReference type="SUPFAM" id="SSF103491">
    <property type="entry name" value="Preprotein translocase SecY subunit"/>
    <property type="match status" value="1"/>
</dbReference>
<keyword evidence="1" id="KW-1133">Transmembrane helix</keyword>
<feature type="transmembrane region" description="Helical" evidence="1">
    <location>
        <begin position="106"/>
        <end position="126"/>
    </location>
</feature>
<accession>M4QKR5</accession>